<keyword evidence="2" id="KW-1185">Reference proteome</keyword>
<gene>
    <name evidence="1" type="ORF">Ciccas_011830</name>
</gene>
<dbReference type="Proteomes" id="UP001626550">
    <property type="component" value="Unassembled WGS sequence"/>
</dbReference>
<name>A0ABD2PRT9_9PLAT</name>
<reference evidence="1 2" key="1">
    <citation type="submission" date="2024-11" db="EMBL/GenBank/DDBJ databases">
        <title>Adaptive evolution of stress response genes in parasites aligns with host niche diversity.</title>
        <authorList>
            <person name="Hahn C."/>
            <person name="Resl P."/>
        </authorList>
    </citation>
    <scope>NUCLEOTIDE SEQUENCE [LARGE SCALE GENOMIC DNA]</scope>
    <source>
        <strain evidence="1">EGGRZ-B1_66</strain>
        <tissue evidence="1">Body</tissue>
    </source>
</reference>
<dbReference type="AlphaFoldDB" id="A0ABD2PRT9"/>
<evidence type="ECO:0000313" key="2">
    <source>
        <dbReference type="Proteomes" id="UP001626550"/>
    </source>
</evidence>
<evidence type="ECO:0000313" key="1">
    <source>
        <dbReference type="EMBL" id="KAL3309622.1"/>
    </source>
</evidence>
<protein>
    <submittedName>
        <fullName evidence="1">Uncharacterized protein</fullName>
    </submittedName>
</protein>
<dbReference type="EMBL" id="JBJKFK010003718">
    <property type="protein sequence ID" value="KAL3309622.1"/>
    <property type="molecule type" value="Genomic_DNA"/>
</dbReference>
<feature type="non-terminal residue" evidence="1">
    <location>
        <position position="64"/>
    </location>
</feature>
<organism evidence="1 2">
    <name type="scientific">Cichlidogyrus casuarinus</name>
    <dbReference type="NCBI Taxonomy" id="1844966"/>
    <lineage>
        <taxon>Eukaryota</taxon>
        <taxon>Metazoa</taxon>
        <taxon>Spiralia</taxon>
        <taxon>Lophotrochozoa</taxon>
        <taxon>Platyhelminthes</taxon>
        <taxon>Monogenea</taxon>
        <taxon>Monopisthocotylea</taxon>
        <taxon>Dactylogyridea</taxon>
        <taxon>Ancyrocephalidae</taxon>
        <taxon>Cichlidogyrus</taxon>
    </lineage>
</organism>
<accession>A0ABD2PRT9</accession>
<sequence>MGLLYTSADTRFSSRMSTAVGRARQFLLAPSCSRIFKTVTLQQSLPPLPKSRQIRLLESAEPEA</sequence>
<proteinExistence type="predicted"/>
<comment type="caution">
    <text evidence="1">The sequence shown here is derived from an EMBL/GenBank/DDBJ whole genome shotgun (WGS) entry which is preliminary data.</text>
</comment>